<feature type="domain" description="Major facilitator superfamily (MFS) profile" evidence="8">
    <location>
        <begin position="40"/>
        <end position="446"/>
    </location>
</feature>
<feature type="transmembrane region" description="Helical" evidence="7">
    <location>
        <begin position="357"/>
        <end position="381"/>
    </location>
</feature>
<comment type="caution">
    <text evidence="9">The sequence shown here is derived from an EMBL/GenBank/DDBJ whole genome shotgun (WGS) entry which is preliminary data.</text>
</comment>
<reference evidence="9 10" key="1">
    <citation type="submission" date="2015-11" db="EMBL/GenBank/DDBJ databases">
        <title>The genome of Debaryomyces fabryi.</title>
        <authorList>
            <person name="Tafer H."/>
            <person name="Lopandic K."/>
        </authorList>
    </citation>
    <scope>NUCLEOTIDE SEQUENCE [LARGE SCALE GENOMIC DNA]</scope>
    <source>
        <strain evidence="9 10">CBS 789</strain>
    </source>
</reference>
<dbReference type="Proteomes" id="UP000054251">
    <property type="component" value="Unassembled WGS sequence"/>
</dbReference>
<evidence type="ECO:0000256" key="7">
    <source>
        <dbReference type="SAM" id="Phobius"/>
    </source>
</evidence>
<feature type="transmembrane region" description="Helical" evidence="7">
    <location>
        <begin position="333"/>
        <end position="351"/>
    </location>
</feature>
<dbReference type="InterPro" id="IPR011701">
    <property type="entry name" value="MFS"/>
</dbReference>
<feature type="transmembrane region" description="Helical" evidence="7">
    <location>
        <begin position="82"/>
        <end position="99"/>
    </location>
</feature>
<evidence type="ECO:0000313" key="9">
    <source>
        <dbReference type="EMBL" id="KSA02701.1"/>
    </source>
</evidence>
<dbReference type="Pfam" id="PF07690">
    <property type="entry name" value="MFS_1"/>
    <property type="match status" value="1"/>
</dbReference>
<evidence type="ECO:0000256" key="3">
    <source>
        <dbReference type="ARBA" id="ARBA00022692"/>
    </source>
</evidence>
<sequence>MNEEKENSIYNVNEVGPNDTPSNEVTAEEKRFIRKMDFLLIPMFGSMYFFSYLDRSNIGNAKLAGMMEDINLTDSQFSTASSVLYATYITVQIPGVLLFRMFKANHYLAGMMSAWALVTIFSVFVNSYGSLIATRVLIGVFEGSFYSCLSVYISNTYQPNEMGRRFAYLFIFSAFSSAFGGLIATGITEIKTGPLPRWKYLYLIEGLLTMVAVCFVFFFLPSEPRYLAKNKEQREIWDIREKRRALFLGSGDFDKSQVKEAFKDSKLYFSIIIQFCQDICMYGFTTFLPSILYGIGFNDLEAQYLTIPVYILAGGIFLTVATLSDRWKIRGPIIIFMNLISISGYIILLAVHNNSVKYFACYLITFALYLNVGLNETWLAGNSAPIDKRSTSIAANQTFGNVAGIIAPLVYRSSPYILGHTFTIACLVVSCITAGIQSYIFYRINRDRLLLIIDEEEKEEHCIGDKSIHFQYMI</sequence>
<dbReference type="InterPro" id="IPR020846">
    <property type="entry name" value="MFS_dom"/>
</dbReference>
<evidence type="ECO:0000256" key="2">
    <source>
        <dbReference type="ARBA" id="ARBA00022448"/>
    </source>
</evidence>
<name>A0A0V1Q2H3_9ASCO</name>
<gene>
    <name evidence="9" type="ORF">AC631_01501</name>
</gene>
<dbReference type="InterPro" id="IPR036259">
    <property type="entry name" value="MFS_trans_sf"/>
</dbReference>
<evidence type="ECO:0000259" key="8">
    <source>
        <dbReference type="PROSITE" id="PS50850"/>
    </source>
</evidence>
<protein>
    <recommendedName>
        <fullName evidence="8">Major facilitator superfamily (MFS) profile domain-containing protein</fullName>
    </recommendedName>
</protein>
<feature type="transmembrane region" description="Helical" evidence="7">
    <location>
        <begin position="393"/>
        <end position="411"/>
    </location>
</feature>
<dbReference type="Gene3D" id="1.20.1250.20">
    <property type="entry name" value="MFS general substrate transporter like domains"/>
    <property type="match status" value="2"/>
</dbReference>
<dbReference type="EMBL" id="LMYN01000021">
    <property type="protein sequence ID" value="KSA02701.1"/>
    <property type="molecule type" value="Genomic_DNA"/>
</dbReference>
<comment type="subcellular location">
    <subcellularLocation>
        <location evidence="1">Membrane</location>
        <topology evidence="1">Multi-pass membrane protein</topology>
    </subcellularLocation>
</comment>
<feature type="transmembrane region" description="Helical" evidence="7">
    <location>
        <begin position="166"/>
        <end position="188"/>
    </location>
</feature>
<keyword evidence="3 7" id="KW-0812">Transmembrane</keyword>
<feature type="region of interest" description="Disordered" evidence="6">
    <location>
        <begin position="1"/>
        <end position="23"/>
    </location>
</feature>
<evidence type="ECO:0000256" key="1">
    <source>
        <dbReference type="ARBA" id="ARBA00004141"/>
    </source>
</evidence>
<keyword evidence="10" id="KW-1185">Reference proteome</keyword>
<keyword evidence="5 7" id="KW-0472">Membrane</keyword>
<organism evidence="9 10">
    <name type="scientific">Debaryomyces fabryi</name>
    <dbReference type="NCBI Taxonomy" id="58627"/>
    <lineage>
        <taxon>Eukaryota</taxon>
        <taxon>Fungi</taxon>
        <taxon>Dikarya</taxon>
        <taxon>Ascomycota</taxon>
        <taxon>Saccharomycotina</taxon>
        <taxon>Pichiomycetes</taxon>
        <taxon>Debaryomycetaceae</taxon>
        <taxon>Debaryomyces</taxon>
    </lineage>
</organism>
<evidence type="ECO:0000256" key="6">
    <source>
        <dbReference type="SAM" id="MobiDB-lite"/>
    </source>
</evidence>
<keyword evidence="4 7" id="KW-1133">Transmembrane helix</keyword>
<dbReference type="SUPFAM" id="SSF103473">
    <property type="entry name" value="MFS general substrate transporter"/>
    <property type="match status" value="1"/>
</dbReference>
<dbReference type="FunFam" id="1.20.1250.20:FF:000013">
    <property type="entry name" value="MFS general substrate transporter"/>
    <property type="match status" value="1"/>
</dbReference>
<feature type="transmembrane region" description="Helical" evidence="7">
    <location>
        <begin position="302"/>
        <end position="321"/>
    </location>
</feature>
<proteinExistence type="predicted"/>
<evidence type="ECO:0000256" key="4">
    <source>
        <dbReference type="ARBA" id="ARBA00022989"/>
    </source>
</evidence>
<feature type="transmembrane region" description="Helical" evidence="7">
    <location>
        <begin position="417"/>
        <end position="442"/>
    </location>
</feature>
<dbReference type="PANTHER" id="PTHR43791">
    <property type="entry name" value="PERMEASE-RELATED"/>
    <property type="match status" value="1"/>
</dbReference>
<dbReference type="AlphaFoldDB" id="A0A0V1Q2H3"/>
<dbReference type="GO" id="GO:0022857">
    <property type="term" value="F:transmembrane transporter activity"/>
    <property type="evidence" value="ECO:0007669"/>
    <property type="project" value="InterPro"/>
</dbReference>
<dbReference type="OrthoDB" id="2985014at2759"/>
<feature type="transmembrane region" description="Helical" evidence="7">
    <location>
        <begin position="36"/>
        <end position="53"/>
    </location>
</feature>
<feature type="transmembrane region" description="Helical" evidence="7">
    <location>
        <begin position="200"/>
        <end position="220"/>
    </location>
</feature>
<dbReference type="GO" id="GO:0016020">
    <property type="term" value="C:membrane"/>
    <property type="evidence" value="ECO:0007669"/>
    <property type="project" value="UniProtKB-SubCell"/>
</dbReference>
<dbReference type="PROSITE" id="PS50850">
    <property type="entry name" value="MFS"/>
    <property type="match status" value="1"/>
</dbReference>
<evidence type="ECO:0000313" key="10">
    <source>
        <dbReference type="Proteomes" id="UP000054251"/>
    </source>
</evidence>
<feature type="transmembrane region" description="Helical" evidence="7">
    <location>
        <begin position="131"/>
        <end position="154"/>
    </location>
</feature>
<accession>A0A0V1Q2H3</accession>
<dbReference type="PANTHER" id="PTHR43791:SF24">
    <property type="entry name" value="NICOTINIC ACID PLASMA MEMBRANE TRANSPORTER"/>
    <property type="match status" value="1"/>
</dbReference>
<feature type="transmembrane region" description="Helical" evidence="7">
    <location>
        <begin position="267"/>
        <end position="296"/>
    </location>
</feature>
<dbReference type="GeneID" id="26838510"/>
<feature type="transmembrane region" description="Helical" evidence="7">
    <location>
        <begin position="106"/>
        <end position="125"/>
    </location>
</feature>
<evidence type="ECO:0000256" key="5">
    <source>
        <dbReference type="ARBA" id="ARBA00023136"/>
    </source>
</evidence>
<keyword evidence="2" id="KW-0813">Transport</keyword>
<dbReference type="RefSeq" id="XP_015468803.1">
    <property type="nucleotide sequence ID" value="XM_015610331.1"/>
</dbReference>